<dbReference type="Pfam" id="PF00072">
    <property type="entry name" value="Response_reg"/>
    <property type="match status" value="1"/>
</dbReference>
<dbReference type="SUPFAM" id="SSF55874">
    <property type="entry name" value="ATPase domain of HSP90 chaperone/DNA topoisomerase II/histidine kinase"/>
    <property type="match status" value="1"/>
</dbReference>
<evidence type="ECO:0000259" key="9">
    <source>
        <dbReference type="PROSITE" id="PS50110"/>
    </source>
</evidence>
<feature type="region of interest" description="Disordered" evidence="7">
    <location>
        <begin position="1852"/>
        <end position="1936"/>
    </location>
</feature>
<feature type="region of interest" description="Disordered" evidence="7">
    <location>
        <begin position="326"/>
        <end position="363"/>
    </location>
</feature>
<dbReference type="InterPro" id="IPR004358">
    <property type="entry name" value="Sig_transdc_His_kin-like_C"/>
</dbReference>
<feature type="compositionally biased region" description="Gly residues" evidence="7">
    <location>
        <begin position="1868"/>
        <end position="1877"/>
    </location>
</feature>
<evidence type="ECO:0000256" key="3">
    <source>
        <dbReference type="ARBA" id="ARBA00022553"/>
    </source>
</evidence>
<evidence type="ECO:0000313" key="11">
    <source>
        <dbReference type="Proteomes" id="UP000323386"/>
    </source>
</evidence>
<dbReference type="PANTHER" id="PTHR43047:SF72">
    <property type="entry name" value="OSMOSENSING HISTIDINE PROTEIN KINASE SLN1"/>
    <property type="match status" value="1"/>
</dbReference>
<feature type="compositionally biased region" description="Polar residues" evidence="7">
    <location>
        <begin position="743"/>
        <end position="752"/>
    </location>
</feature>
<dbReference type="Pfam" id="PF02518">
    <property type="entry name" value="HATPase_c"/>
    <property type="match status" value="1"/>
</dbReference>
<dbReference type="Gene3D" id="3.30.565.10">
    <property type="entry name" value="Histidine kinase-like ATPase, C-terminal domain"/>
    <property type="match status" value="1"/>
</dbReference>
<dbReference type="GO" id="GO:0005886">
    <property type="term" value="C:plasma membrane"/>
    <property type="evidence" value="ECO:0007669"/>
    <property type="project" value="TreeGrafter"/>
</dbReference>
<dbReference type="PROSITE" id="PS50109">
    <property type="entry name" value="HIS_KIN"/>
    <property type="match status" value="1"/>
</dbReference>
<sequence>MYADTIAGRRPGPPSSASTSSHPGSGSVMGHDAASRSTTNPATSTSAGNSAQLLSHPTRPNALDIDDGSSVGSNDALHHRVQLKSALSSPRSSVSGSGPARRGAWRAMGGGKSSRSYAATPKSSSDLSPSSSSQGQQGTREASPEADDAFAMGIEALGADFDLDEDGDIDEDDGGDDPRASPPGGIAYLPALSMPAAAAEEETASASTESKSISTPSSSAEAVPTARLGVGELPTQPAGAYDWANFVYAYARGRWNPGATPQPPDQSTIYTGASVKIVDPGQPQNGKVPDRSTSTLRGPQPRRPSLEYVMPLSSENVEAVSGGLLPALEPRSLPNDQQQWSDGGVQGGTKMSPGPSEKSIESLPERMTMPSLRSMSSTDFARQQHAQLIAAMRNPSNSTSAVAQVPAAHMPPDASGDHAPVRAQTAPQGGSLTGKTGHQAGIKADESTKPDASIWDTPKLKKGISTPPETYKQADRPRLMAADKALSSIVAPHQMPSRPSLGTQISHLMLDTEPSATDGRTAGEIGSTGLNSAASATWLQKEQQHHQQQQQPPPPSRVQPEDPTTPTRPGPTPVQRGPGDASPPVTWQSAPDGLSGMAEAMARQASSTAPADGTVYTADAGPEHGTVAGLRRAARRTSIERGGEGGSERKPTAEHLRKGGHSASFPGTSRSSPLSSNGPDGLPVVPHLSSIGSVSSVTATASGSGSAHSMGPPVADNTSPVISVAHFAEGKPTGETRIDLRGNVSSPPNMVQSLAKEGTESSSGLRRENSVATASRGRPQLGSKTTSQRINAYLAAGRRAEKFYNDHGYLPFVLPPNESHRLQALSRYGPPKIAGDPNFERIAHLVKLVFNSKLVLITLVGENEQTFQTEMGGGGEVTIASLQSMAGSRNCSFCSHAILQDGDEPMVILDATRDWRFAGNPLVRGSPDIRFYAGCPLRTPDGHNIGSLCLIDDRPRAEFGPRQRHTLKEFARVVMREMELLREKINLGMRDRMQKSIELFTKECLEMDSEDGDGDSGSGSAGTHRVFEQAADSIRNALQASGAVIFDLSHFELIDTYESELSPAAEFGGGQGGASTASKVYFSNPVRPSLAASERGDSDRAPAKKGHQRNHSAGIDGTTGFETFSPLASPSDESVRDKVVPPMSVLGASEAVAPPAERLDSVPLAHHVKVAEFLRLNKTGRFYPFAPPPFRSLLPSGVTDLLLVPIFGLNKQPFALLCAYSTASESGHSLEEIKGIGLQYLRAIGMIVLSAVLKKDIMLADRAKSHFISNISHELRTPLHGILAAAELLTETELNATQGSYLETVEACGKSLLELVNHVLDFTKLSGNSRQGQKHVYTKTKCDMVKLIQEVCESSWIGQMAKQLESAQSGIGSVYAPPSDDSRALAAPGTAASNVQARARHAKNSQVETVIDISLRPDGWLVNCDTGGIRRVLMNLIGNSLKFTASGYVHVSLREVQSSDTHVLIELGVIDTGRGISRAFLEEQLFHPFTQENPHGTGTGLGLSIVNSIVQSPALNGKIDVWSTEGQGTEIRVTCELELCDDEDAEGPIYKPAINVRKRRSVALLGFGNSRGDEDLRAAIEGYFYNWWEFTVVEQDDPRGFRYGDVVLINDDLAAIERIRRERRGDLPPVMFLTGGRGDAEITAACEAYHAAGGVARILFKPAGPSKLESVVDFCLQCLDRQRSGDPPSSEETKPSTPLPSPSQSPAARANVENGDTYFFPANSRSDTRPALTQGFQSFESGASELTPKAETSPSSGAAQAEATTPSAAAATTLLDADRLAAPEPYHMSPGPPGPSTSLIRRHSTEDKVVRQKIEGTDTCADTGAVGCSKPSRPLLPARSITYHEPRLHKHVLMSPMGGPSSCKRSGGADGPDGSSGGPSSYFDHSPGPSSPNTPGSTISLEGGDGAVLRSVVSSSAPRSVSGGSSGSSAGHAAPKQRRLQILSVEDNAINRKVIAAFLAKLDVDYVEACNGEEGVKQFEMHPPHHFDVVLMDLSMPVLDGLSATAAIRKIESERHARATDPAAAPRPQQPDGASRPAASAKASRPTARNRVKIFALTGRSTDEDKRRAFQTGADGYIVKPLSFKVLSSLLRMLPR</sequence>
<feature type="compositionally biased region" description="Basic and acidic residues" evidence="7">
    <location>
        <begin position="637"/>
        <end position="657"/>
    </location>
</feature>
<feature type="region of interest" description="Disordered" evidence="7">
    <location>
        <begin position="537"/>
        <end position="786"/>
    </location>
</feature>
<dbReference type="Gene3D" id="3.30.450.40">
    <property type="match status" value="1"/>
</dbReference>
<dbReference type="PROSITE" id="PS50110">
    <property type="entry name" value="RESPONSE_REGULATORY"/>
    <property type="match status" value="1"/>
</dbReference>
<feature type="compositionally biased region" description="Low complexity" evidence="7">
    <location>
        <begin position="15"/>
        <end position="26"/>
    </location>
</feature>
<gene>
    <name evidence="10" type="ORF">PSFLO_07088</name>
</gene>
<feature type="modified residue" description="4-aspartylphosphate" evidence="6">
    <location>
        <position position="1993"/>
    </location>
</feature>
<proteinExistence type="predicted"/>
<keyword evidence="11" id="KW-1185">Reference proteome</keyword>
<dbReference type="SUPFAM" id="SSF55781">
    <property type="entry name" value="GAF domain-like"/>
    <property type="match status" value="1"/>
</dbReference>
<dbReference type="CDD" id="cd00082">
    <property type="entry name" value="HisKA"/>
    <property type="match status" value="1"/>
</dbReference>
<dbReference type="InterPro" id="IPR036097">
    <property type="entry name" value="HisK_dim/P_sf"/>
</dbReference>
<keyword evidence="4" id="KW-0808">Transferase</keyword>
<evidence type="ECO:0000313" key="10">
    <source>
        <dbReference type="EMBL" id="SPO41606.1"/>
    </source>
</evidence>
<dbReference type="EC" id="2.7.13.3" evidence="2"/>
<feature type="compositionally biased region" description="Low complexity" evidence="7">
    <location>
        <begin position="204"/>
        <end position="222"/>
    </location>
</feature>
<feature type="region of interest" description="Disordered" evidence="7">
    <location>
        <begin position="1682"/>
        <end position="1709"/>
    </location>
</feature>
<feature type="compositionally biased region" description="Acidic residues" evidence="7">
    <location>
        <begin position="162"/>
        <end position="175"/>
    </location>
</feature>
<organism evidence="10 11">
    <name type="scientific">Pseudozyma flocculosa</name>
    <dbReference type="NCBI Taxonomy" id="84751"/>
    <lineage>
        <taxon>Eukaryota</taxon>
        <taxon>Fungi</taxon>
        <taxon>Dikarya</taxon>
        <taxon>Basidiomycota</taxon>
        <taxon>Ustilaginomycotina</taxon>
        <taxon>Ustilaginomycetes</taxon>
        <taxon>Ustilaginales</taxon>
        <taxon>Ustilaginaceae</taxon>
        <taxon>Pseudozyma</taxon>
    </lineage>
</organism>
<dbReference type="Pfam" id="PF00512">
    <property type="entry name" value="HisKA"/>
    <property type="match status" value="1"/>
</dbReference>
<accession>A0A5C3FBU6</accession>
<name>A0A5C3FBU6_9BASI</name>
<reference evidence="10 11" key="1">
    <citation type="submission" date="2018-03" db="EMBL/GenBank/DDBJ databases">
        <authorList>
            <person name="Guldener U."/>
        </authorList>
    </citation>
    <scope>NUCLEOTIDE SEQUENCE [LARGE SCALE GENOMIC DNA]</scope>
    <source>
        <strain evidence="10 11">DAOM196992</strain>
    </source>
</reference>
<feature type="region of interest" description="Disordered" evidence="7">
    <location>
        <begin position="1089"/>
        <end position="1123"/>
    </location>
</feature>
<feature type="compositionally biased region" description="Low complexity" evidence="7">
    <location>
        <begin position="689"/>
        <end position="709"/>
    </location>
</feature>
<dbReference type="InterPro" id="IPR036890">
    <property type="entry name" value="HATPase_C_sf"/>
</dbReference>
<feature type="compositionally biased region" description="Low complexity" evidence="7">
    <location>
        <begin position="2020"/>
        <end position="2047"/>
    </location>
</feature>
<feature type="domain" description="Histidine kinase" evidence="8">
    <location>
        <begin position="1270"/>
        <end position="1539"/>
    </location>
</feature>
<feature type="region of interest" description="Disordered" evidence="7">
    <location>
        <begin position="1742"/>
        <end position="1767"/>
    </location>
</feature>
<dbReference type="EMBL" id="OOIP01000029">
    <property type="protein sequence ID" value="SPO41606.1"/>
    <property type="molecule type" value="Genomic_DNA"/>
</dbReference>
<dbReference type="SMART" id="SM00448">
    <property type="entry name" value="REC"/>
    <property type="match status" value="1"/>
</dbReference>
<dbReference type="Gene3D" id="3.40.50.2300">
    <property type="match status" value="1"/>
</dbReference>
<feature type="region of interest" description="Disordered" evidence="7">
    <location>
        <begin position="162"/>
        <end position="222"/>
    </location>
</feature>
<dbReference type="InterPro" id="IPR003661">
    <property type="entry name" value="HisK_dim/P_dom"/>
</dbReference>
<feature type="domain" description="Response regulatory" evidence="9">
    <location>
        <begin position="1941"/>
        <end position="2095"/>
    </location>
</feature>
<feature type="region of interest" description="Disordered" evidence="7">
    <location>
        <begin position="276"/>
        <end position="304"/>
    </location>
</feature>
<dbReference type="GO" id="GO:0000155">
    <property type="term" value="F:phosphorelay sensor kinase activity"/>
    <property type="evidence" value="ECO:0007669"/>
    <property type="project" value="InterPro"/>
</dbReference>
<evidence type="ECO:0000256" key="6">
    <source>
        <dbReference type="PROSITE-ProRule" id="PRU00169"/>
    </source>
</evidence>
<dbReference type="SUPFAM" id="SSF47384">
    <property type="entry name" value="Homodimeric domain of signal transducing histidine kinase"/>
    <property type="match status" value="1"/>
</dbReference>
<dbReference type="Proteomes" id="UP000323386">
    <property type="component" value="Unassembled WGS sequence"/>
</dbReference>
<evidence type="ECO:0000256" key="4">
    <source>
        <dbReference type="ARBA" id="ARBA00022679"/>
    </source>
</evidence>
<evidence type="ECO:0000256" key="5">
    <source>
        <dbReference type="ARBA" id="ARBA00022777"/>
    </source>
</evidence>
<dbReference type="SMART" id="SM00387">
    <property type="entry name" value="HATPase_c"/>
    <property type="match status" value="1"/>
</dbReference>
<feature type="compositionally biased region" description="Basic and acidic residues" evidence="7">
    <location>
        <begin position="728"/>
        <end position="740"/>
    </location>
</feature>
<dbReference type="CDD" id="cd17546">
    <property type="entry name" value="REC_hyHK_CKI1_RcsC-like"/>
    <property type="match status" value="1"/>
</dbReference>
<dbReference type="PANTHER" id="PTHR43047">
    <property type="entry name" value="TWO-COMPONENT HISTIDINE PROTEIN KINASE"/>
    <property type="match status" value="1"/>
</dbReference>
<keyword evidence="3 6" id="KW-0597">Phosphoprotein</keyword>
<evidence type="ECO:0000256" key="7">
    <source>
        <dbReference type="SAM" id="MobiDB-lite"/>
    </source>
</evidence>
<dbReference type="SUPFAM" id="SSF52172">
    <property type="entry name" value="CheY-like"/>
    <property type="match status" value="1"/>
</dbReference>
<dbReference type="PRINTS" id="PR00344">
    <property type="entry name" value="BCTRLSENSOR"/>
</dbReference>
<protein>
    <recommendedName>
        <fullName evidence="2">histidine kinase</fullName>
        <ecNumber evidence="2">2.7.13.3</ecNumber>
    </recommendedName>
</protein>
<feature type="compositionally biased region" description="Low complexity" evidence="7">
    <location>
        <begin position="1878"/>
        <end position="1898"/>
    </location>
</feature>
<dbReference type="SMART" id="SM00388">
    <property type="entry name" value="HisKA"/>
    <property type="match status" value="1"/>
</dbReference>
<dbReference type="InterPro" id="IPR029016">
    <property type="entry name" value="GAF-like_dom_sf"/>
</dbReference>
<feature type="compositionally biased region" description="Low complexity" evidence="7">
    <location>
        <begin position="85"/>
        <end position="107"/>
    </location>
</feature>
<dbReference type="FunFam" id="1.10.287.130:FF:000023">
    <property type="entry name" value="Sensor histidine kinase/response regulator, putative"/>
    <property type="match status" value="1"/>
</dbReference>
<dbReference type="FunFam" id="3.30.450.40:FF:000057">
    <property type="entry name" value="Two-component system sensor molecule"/>
    <property type="match status" value="1"/>
</dbReference>
<dbReference type="Gene3D" id="1.10.287.130">
    <property type="match status" value="1"/>
</dbReference>
<comment type="catalytic activity">
    <reaction evidence="1">
        <text>ATP + protein L-histidine = ADP + protein N-phospho-L-histidine.</text>
        <dbReference type="EC" id="2.7.13.3"/>
    </reaction>
</comment>
<feature type="region of interest" description="Disordered" evidence="7">
    <location>
        <begin position="1"/>
        <end position="145"/>
    </location>
</feature>
<evidence type="ECO:0000259" key="8">
    <source>
        <dbReference type="PROSITE" id="PS50109"/>
    </source>
</evidence>
<feature type="compositionally biased region" description="Low complexity" evidence="7">
    <location>
        <begin position="123"/>
        <end position="133"/>
    </location>
</feature>
<dbReference type="InterPro" id="IPR005467">
    <property type="entry name" value="His_kinase_dom"/>
</dbReference>
<dbReference type="GO" id="GO:0009927">
    <property type="term" value="F:histidine phosphotransfer kinase activity"/>
    <property type="evidence" value="ECO:0007669"/>
    <property type="project" value="TreeGrafter"/>
</dbReference>
<feature type="compositionally biased region" description="Low complexity" evidence="7">
    <location>
        <begin position="1758"/>
        <end position="1767"/>
    </location>
</feature>
<dbReference type="InterPro" id="IPR001789">
    <property type="entry name" value="Sig_transdc_resp-reg_receiver"/>
</dbReference>
<evidence type="ECO:0000256" key="1">
    <source>
        <dbReference type="ARBA" id="ARBA00000085"/>
    </source>
</evidence>
<feature type="compositionally biased region" description="Polar residues" evidence="7">
    <location>
        <begin position="425"/>
        <end position="436"/>
    </location>
</feature>
<dbReference type="OrthoDB" id="21225at2759"/>
<feature type="region of interest" description="Disordered" evidence="7">
    <location>
        <begin position="411"/>
        <end position="476"/>
    </location>
</feature>
<feature type="compositionally biased region" description="Polar residues" evidence="7">
    <location>
        <begin position="35"/>
        <end position="55"/>
    </location>
</feature>
<dbReference type="InterPro" id="IPR011006">
    <property type="entry name" value="CheY-like_superfamily"/>
</dbReference>
<feature type="compositionally biased region" description="Low complexity" evidence="7">
    <location>
        <begin position="1907"/>
        <end position="1934"/>
    </location>
</feature>
<dbReference type="InterPro" id="IPR003594">
    <property type="entry name" value="HATPase_dom"/>
</dbReference>
<feature type="region of interest" description="Disordered" evidence="7">
    <location>
        <begin position="2014"/>
        <end position="2047"/>
    </location>
</feature>
<feature type="compositionally biased region" description="Polar residues" evidence="7">
    <location>
        <begin position="665"/>
        <end position="678"/>
    </location>
</feature>
<feature type="region of interest" description="Disordered" evidence="7">
    <location>
        <begin position="1783"/>
        <end position="1809"/>
    </location>
</feature>
<keyword evidence="5" id="KW-0418">Kinase</keyword>
<evidence type="ECO:0000256" key="2">
    <source>
        <dbReference type="ARBA" id="ARBA00012438"/>
    </source>
</evidence>